<dbReference type="InterPro" id="IPR035901">
    <property type="entry name" value="GIY-YIG_endonuc_sf"/>
</dbReference>
<organism evidence="3 4">
    <name type="scientific">Candidatus Buchananbacteria bacterium CG10_big_fil_rev_8_21_14_0_10_42_9</name>
    <dbReference type="NCBI Taxonomy" id="1974526"/>
    <lineage>
        <taxon>Bacteria</taxon>
        <taxon>Candidatus Buchananiibacteriota</taxon>
    </lineage>
</organism>
<evidence type="ECO:0000256" key="1">
    <source>
        <dbReference type="ARBA" id="ARBA00007435"/>
    </source>
</evidence>
<sequence length="86" mass="10122">MYYTYVLQSKGDQAWYTGATNNLKKRFKEHNGNQVASTKGRRLFMLIYYESCLDCGDAFAREKYLKTGMGKRYLKNRLKRFLALMG</sequence>
<proteinExistence type="inferred from homology"/>
<dbReference type="InterPro" id="IPR050190">
    <property type="entry name" value="UPF0213_domain"/>
</dbReference>
<dbReference type="Proteomes" id="UP000230935">
    <property type="component" value="Unassembled WGS sequence"/>
</dbReference>
<dbReference type="AlphaFoldDB" id="A0A2H0W2S9"/>
<gene>
    <name evidence="3" type="ORF">COT81_03635</name>
</gene>
<comment type="similarity">
    <text evidence="1">Belongs to the UPF0213 family.</text>
</comment>
<dbReference type="InterPro" id="IPR000305">
    <property type="entry name" value="GIY-YIG_endonuc"/>
</dbReference>
<evidence type="ECO:0000313" key="4">
    <source>
        <dbReference type="Proteomes" id="UP000230935"/>
    </source>
</evidence>
<dbReference type="CDD" id="cd10449">
    <property type="entry name" value="GIY-YIG_SLX1_like"/>
    <property type="match status" value="1"/>
</dbReference>
<dbReference type="PANTHER" id="PTHR34477:SF1">
    <property type="entry name" value="UPF0213 PROTEIN YHBQ"/>
    <property type="match status" value="1"/>
</dbReference>
<name>A0A2H0W2S9_9BACT</name>
<dbReference type="PROSITE" id="PS50164">
    <property type="entry name" value="GIY_YIG"/>
    <property type="match status" value="1"/>
</dbReference>
<comment type="caution">
    <text evidence="3">The sequence shown here is derived from an EMBL/GenBank/DDBJ whole genome shotgun (WGS) entry which is preliminary data.</text>
</comment>
<protein>
    <submittedName>
        <fullName evidence="3">Excinuclease ABC subunit C</fullName>
    </submittedName>
</protein>
<evidence type="ECO:0000259" key="2">
    <source>
        <dbReference type="PROSITE" id="PS50164"/>
    </source>
</evidence>
<dbReference type="Pfam" id="PF01541">
    <property type="entry name" value="GIY-YIG"/>
    <property type="match status" value="1"/>
</dbReference>
<reference evidence="4" key="1">
    <citation type="submission" date="2017-09" db="EMBL/GenBank/DDBJ databases">
        <title>Depth-based differentiation of microbial function through sediment-hosted aquifers and enrichment of novel symbionts in the deep terrestrial subsurface.</title>
        <authorList>
            <person name="Probst A.J."/>
            <person name="Ladd B."/>
            <person name="Jarett J.K."/>
            <person name="Geller-Mcgrath D.E."/>
            <person name="Sieber C.M.K."/>
            <person name="Emerson J.B."/>
            <person name="Anantharaman K."/>
            <person name="Thomas B.C."/>
            <person name="Malmstrom R."/>
            <person name="Stieglmeier M."/>
            <person name="Klingl A."/>
            <person name="Woyke T."/>
            <person name="Ryan C.M."/>
            <person name="Banfield J.F."/>
        </authorList>
    </citation>
    <scope>NUCLEOTIDE SEQUENCE [LARGE SCALE GENOMIC DNA]</scope>
</reference>
<accession>A0A2H0W2S9</accession>
<dbReference type="EMBL" id="PEZZ01000029">
    <property type="protein sequence ID" value="PIS04940.1"/>
    <property type="molecule type" value="Genomic_DNA"/>
</dbReference>
<evidence type="ECO:0000313" key="3">
    <source>
        <dbReference type="EMBL" id="PIS04940.1"/>
    </source>
</evidence>
<feature type="domain" description="GIY-YIG" evidence="2">
    <location>
        <begin position="1"/>
        <end position="75"/>
    </location>
</feature>
<dbReference type="SUPFAM" id="SSF82771">
    <property type="entry name" value="GIY-YIG endonuclease"/>
    <property type="match status" value="1"/>
</dbReference>
<dbReference type="Gene3D" id="3.40.1440.10">
    <property type="entry name" value="GIY-YIG endonuclease"/>
    <property type="match status" value="1"/>
</dbReference>
<dbReference type="PANTHER" id="PTHR34477">
    <property type="entry name" value="UPF0213 PROTEIN YHBQ"/>
    <property type="match status" value="1"/>
</dbReference>